<evidence type="ECO:0000313" key="2">
    <source>
        <dbReference type="Proteomes" id="UP001497522"/>
    </source>
</evidence>
<reference evidence="1" key="1">
    <citation type="submission" date="2024-03" db="EMBL/GenBank/DDBJ databases">
        <authorList>
            <consortium name="ELIXIR-Norway"/>
            <consortium name="Elixir Norway"/>
        </authorList>
    </citation>
    <scope>NUCLEOTIDE SEQUENCE</scope>
</reference>
<dbReference type="EMBL" id="OZ023713">
    <property type="protein sequence ID" value="CAK9861739.1"/>
    <property type="molecule type" value="Genomic_DNA"/>
</dbReference>
<dbReference type="Proteomes" id="UP001497522">
    <property type="component" value="Chromosome 12"/>
</dbReference>
<sequence length="97" mass="10760">MEIGPEDGGKSVDFGLENGVRKAPSSCGRRRRRRRRAVCRSGEKRKMCADKAIKTARYKSNLSKCSVIGAMYSQEGNADGAYTQVLSLLYSLRTTPR</sequence>
<name>A0ABP1AGT5_9BRYO</name>
<gene>
    <name evidence="1" type="ORF">CSSPJE1EN2_LOCUS4734</name>
</gene>
<protein>
    <submittedName>
        <fullName evidence="1">Uncharacterized protein</fullName>
    </submittedName>
</protein>
<accession>A0ABP1AGT5</accession>
<proteinExistence type="predicted"/>
<keyword evidence="2" id="KW-1185">Reference proteome</keyword>
<evidence type="ECO:0000313" key="1">
    <source>
        <dbReference type="EMBL" id="CAK9861739.1"/>
    </source>
</evidence>
<organism evidence="1 2">
    <name type="scientific">Sphagnum jensenii</name>
    <dbReference type="NCBI Taxonomy" id="128206"/>
    <lineage>
        <taxon>Eukaryota</taxon>
        <taxon>Viridiplantae</taxon>
        <taxon>Streptophyta</taxon>
        <taxon>Embryophyta</taxon>
        <taxon>Bryophyta</taxon>
        <taxon>Sphagnophytina</taxon>
        <taxon>Sphagnopsida</taxon>
        <taxon>Sphagnales</taxon>
        <taxon>Sphagnaceae</taxon>
        <taxon>Sphagnum</taxon>
    </lineage>
</organism>